<dbReference type="InterPro" id="IPR017707">
    <property type="entry name" value="Alt_ATP_synth_F0_bsu"/>
</dbReference>
<evidence type="ECO:0000256" key="13">
    <source>
        <dbReference type="HAMAP-Rule" id="MF_01398"/>
    </source>
</evidence>
<evidence type="ECO:0000256" key="9">
    <source>
        <dbReference type="ARBA" id="ARBA00023310"/>
    </source>
</evidence>
<evidence type="ECO:0000256" key="12">
    <source>
        <dbReference type="ARBA" id="ARBA00037847"/>
    </source>
</evidence>
<dbReference type="Pfam" id="PF00430">
    <property type="entry name" value="ATP-synt_B"/>
    <property type="match status" value="1"/>
</dbReference>
<evidence type="ECO:0000256" key="3">
    <source>
        <dbReference type="ARBA" id="ARBA00022547"/>
    </source>
</evidence>
<dbReference type="NCBIfam" id="TIGR03321">
    <property type="entry name" value="alt_F1F0_F0_B"/>
    <property type="match status" value="1"/>
</dbReference>
<name>A0A1W6SQ38_9PROT</name>
<accession>A0A1W6SQ38</accession>
<comment type="similarity">
    <text evidence="1 13">Belongs to the ATPase B chain family.</text>
</comment>
<keyword evidence="6 13" id="KW-1133">Transmembrane helix</keyword>
<evidence type="ECO:0000256" key="4">
    <source>
        <dbReference type="ARBA" id="ARBA00022692"/>
    </source>
</evidence>
<gene>
    <name evidence="13" type="primary">atpF</name>
    <name evidence="16" type="ORF">EBAPG3_009085</name>
</gene>
<evidence type="ECO:0000256" key="10">
    <source>
        <dbReference type="ARBA" id="ARBA00025198"/>
    </source>
</evidence>
<evidence type="ECO:0000256" key="14">
    <source>
        <dbReference type="SAM" id="Coils"/>
    </source>
</evidence>
<protein>
    <recommendedName>
        <fullName evidence="13">ATP synthase subunit b</fullName>
    </recommendedName>
    <alternativeName>
        <fullName evidence="13">ATP synthase F(0) sector subunit b</fullName>
    </alternativeName>
    <alternativeName>
        <fullName evidence="13">ATPase subunit I</fullName>
    </alternativeName>
    <alternativeName>
        <fullName evidence="13">F-type ATPase subunit b</fullName>
        <shortName evidence="13">F-ATPase subunit b</shortName>
    </alternativeName>
</protein>
<evidence type="ECO:0000256" key="1">
    <source>
        <dbReference type="ARBA" id="ARBA00005513"/>
    </source>
</evidence>
<dbReference type="InterPro" id="IPR050059">
    <property type="entry name" value="ATP_synthase_B_chain"/>
</dbReference>
<evidence type="ECO:0000256" key="6">
    <source>
        <dbReference type="ARBA" id="ARBA00022989"/>
    </source>
</evidence>
<dbReference type="AlphaFoldDB" id="A0A1W6SQ38"/>
<dbReference type="GO" id="GO:0045259">
    <property type="term" value="C:proton-transporting ATP synthase complex"/>
    <property type="evidence" value="ECO:0007669"/>
    <property type="project" value="UniProtKB-KW"/>
</dbReference>
<dbReference type="PANTHER" id="PTHR33445">
    <property type="entry name" value="ATP SYNTHASE SUBUNIT B', CHLOROPLASTIC"/>
    <property type="match status" value="1"/>
</dbReference>
<keyword evidence="2 13" id="KW-0813">Transport</keyword>
<evidence type="ECO:0000313" key="16">
    <source>
        <dbReference type="EMBL" id="ARO87909.1"/>
    </source>
</evidence>
<feature type="coiled-coil region" evidence="14">
    <location>
        <begin position="38"/>
        <end position="112"/>
    </location>
</feature>
<feature type="compositionally biased region" description="Basic and acidic residues" evidence="15">
    <location>
        <begin position="281"/>
        <end position="294"/>
    </location>
</feature>
<dbReference type="GO" id="GO:0046933">
    <property type="term" value="F:proton-transporting ATP synthase activity, rotational mechanism"/>
    <property type="evidence" value="ECO:0007669"/>
    <property type="project" value="UniProtKB-UniRule"/>
</dbReference>
<dbReference type="RefSeq" id="WP_004176665.1">
    <property type="nucleotide sequence ID" value="NZ_CP021106.3"/>
</dbReference>
<dbReference type="GO" id="GO:0012505">
    <property type="term" value="C:endomembrane system"/>
    <property type="evidence" value="ECO:0007669"/>
    <property type="project" value="UniProtKB-SubCell"/>
</dbReference>
<evidence type="ECO:0000256" key="11">
    <source>
        <dbReference type="ARBA" id="ARBA00025614"/>
    </source>
</evidence>
<reference evidence="16 17" key="1">
    <citation type="journal article" date="2015" name="Int. J. Syst. Evol. Microbiol.">
        <title>Nitrosospira lacus sp. nov., a psychrotolerant, ammonia-oxidizing bacterium from sandy lake sediment.</title>
        <authorList>
            <person name="Urakawa H."/>
            <person name="Garcia J.C."/>
            <person name="Nielsen J.L."/>
            <person name="Le V.Q."/>
            <person name="Kozlowski J.A."/>
            <person name="Stein L.Y."/>
            <person name="Lim C.K."/>
            <person name="Pommerening-Roser A."/>
            <person name="Martens-Habbena W."/>
            <person name="Stahl D.A."/>
            <person name="Klotz M.G."/>
        </authorList>
    </citation>
    <scope>NUCLEOTIDE SEQUENCE [LARGE SCALE GENOMIC DNA]</scope>
    <source>
        <strain evidence="16 17">APG3</strain>
    </source>
</reference>
<dbReference type="PANTHER" id="PTHR33445:SF2">
    <property type="entry name" value="ATP SYNTHASE SUBUNIT B', CHLOROPLASTIC"/>
    <property type="match status" value="1"/>
</dbReference>
<dbReference type="Proteomes" id="UP000012179">
    <property type="component" value="Chromosome"/>
</dbReference>
<comment type="subunit">
    <text evidence="13">F-type ATPases have 2 components, F(1) - the catalytic core - and F(0) - the membrane proton channel. F(1) has five subunits: alpha(3), beta(3), gamma(1), delta(1), epsilon(1). F(0) has three main subunits: a(1), b(2) and c(10-14). The alpha and beta chains form an alternating ring which encloses part of the gamma chain. F(1) is attached to F(0) by a central stalk formed by the gamma and epsilon chains, while a peripheral stalk is formed by the delta and b chains.</text>
</comment>
<organism evidence="16 17">
    <name type="scientific">Nitrosospira lacus</name>
    <dbReference type="NCBI Taxonomy" id="1288494"/>
    <lineage>
        <taxon>Bacteria</taxon>
        <taxon>Pseudomonadati</taxon>
        <taxon>Pseudomonadota</taxon>
        <taxon>Betaproteobacteria</taxon>
        <taxon>Nitrosomonadales</taxon>
        <taxon>Nitrosomonadaceae</taxon>
        <taxon>Nitrosospira</taxon>
    </lineage>
</organism>
<keyword evidence="13" id="KW-1003">Cell membrane</keyword>
<keyword evidence="17" id="KW-1185">Reference proteome</keyword>
<keyword evidence="9 13" id="KW-0066">ATP synthesis</keyword>
<dbReference type="CDD" id="cd06503">
    <property type="entry name" value="ATP-synt_Fo_b"/>
    <property type="match status" value="1"/>
</dbReference>
<keyword evidence="4 13" id="KW-0812">Transmembrane</keyword>
<sequence length="307" mass="34115">MLIDWFTVVAQIINFLILVWLLKRFLYQPIFKALDAREKRIAAELAAAAARKSEAEKERDTFRQKNEELDRQRAALLSKASAEAQAERHWLIEAARTDADNLRARREEALKTEYQALSEALTRRTCMEVFAVARKVLADLASTTLEAHMTDAFIRRMRELSPEEKANLASTIKVLQPGSMPGTTAAGLGVMVRSAFDLSTTQQNAIKAVVEESLGVNIPVRFATEPDLVSGIELITHGHKVAWSIAGYLALLEKEIGKLLKNHVEPGPEAEGEAESAVEVGDERKPRGPAKIERLNTPNLKPSVRSR</sequence>
<keyword evidence="3 13" id="KW-0138">CF(0)</keyword>
<keyword evidence="5 13" id="KW-0375">Hydrogen ion transport</keyword>
<dbReference type="GO" id="GO:0005886">
    <property type="term" value="C:plasma membrane"/>
    <property type="evidence" value="ECO:0007669"/>
    <property type="project" value="UniProtKB-SubCell"/>
</dbReference>
<feature type="region of interest" description="Disordered" evidence="15">
    <location>
        <begin position="264"/>
        <end position="307"/>
    </location>
</feature>
<evidence type="ECO:0000256" key="15">
    <source>
        <dbReference type="SAM" id="MobiDB-lite"/>
    </source>
</evidence>
<evidence type="ECO:0000256" key="2">
    <source>
        <dbReference type="ARBA" id="ARBA00022448"/>
    </source>
</evidence>
<dbReference type="InterPro" id="IPR002146">
    <property type="entry name" value="ATP_synth_b/b'su_bac/chlpt"/>
</dbReference>
<keyword evidence="8 13" id="KW-0472">Membrane</keyword>
<dbReference type="GO" id="GO:0046961">
    <property type="term" value="F:proton-transporting ATPase activity, rotational mechanism"/>
    <property type="evidence" value="ECO:0007669"/>
    <property type="project" value="TreeGrafter"/>
</dbReference>
<comment type="function">
    <text evidence="11">Component of the F(0) channel, it forms part of the peripheral stalk, linking F(1) to F(0). The b'-subunit is a diverged and duplicated form of b found in plants and photosynthetic bacteria.</text>
</comment>
<keyword evidence="7 13" id="KW-0406">Ion transport</keyword>
<evidence type="ECO:0000313" key="17">
    <source>
        <dbReference type="Proteomes" id="UP000012179"/>
    </source>
</evidence>
<proteinExistence type="inferred from homology"/>
<comment type="function">
    <text evidence="10 13">F(1)F(0) ATP synthase produces ATP from ADP in the presence of a proton or sodium gradient. F-type ATPases consist of two structural domains, F(1) containing the extramembraneous catalytic core and F(0) containing the membrane proton channel, linked together by a central stalk and a peripheral stalk. During catalysis, ATP synthesis in the catalytic domain of F(1) is coupled via a rotary mechanism of the central stalk subunits to proton translocation.</text>
</comment>
<dbReference type="OrthoDB" id="466272at2"/>
<dbReference type="EMBL" id="CP021106">
    <property type="protein sequence ID" value="ARO87909.1"/>
    <property type="molecule type" value="Genomic_DNA"/>
</dbReference>
<dbReference type="eggNOG" id="COG0711">
    <property type="taxonomic scope" value="Bacteria"/>
</dbReference>
<dbReference type="KEGG" id="nlc:EBAPG3_009085"/>
<dbReference type="HAMAP" id="MF_01398">
    <property type="entry name" value="ATP_synth_b_bprime"/>
    <property type="match status" value="1"/>
</dbReference>
<evidence type="ECO:0000256" key="5">
    <source>
        <dbReference type="ARBA" id="ARBA00022781"/>
    </source>
</evidence>
<evidence type="ECO:0000256" key="8">
    <source>
        <dbReference type="ARBA" id="ARBA00023136"/>
    </source>
</evidence>
<evidence type="ECO:0000256" key="7">
    <source>
        <dbReference type="ARBA" id="ARBA00023065"/>
    </source>
</evidence>
<comment type="subcellular location">
    <subcellularLocation>
        <location evidence="13">Cell membrane</location>
        <topology evidence="13">Single-pass membrane protein</topology>
    </subcellularLocation>
    <subcellularLocation>
        <location evidence="12">Endomembrane system</location>
        <topology evidence="12">Single-pass membrane protein</topology>
    </subcellularLocation>
</comment>
<feature type="transmembrane region" description="Helical" evidence="13">
    <location>
        <begin position="6"/>
        <end position="22"/>
    </location>
</feature>
<keyword evidence="14" id="KW-0175">Coiled coil</keyword>